<protein>
    <submittedName>
        <fullName evidence="2">Uncharacterized protein</fullName>
    </submittedName>
</protein>
<dbReference type="EMBL" id="MEZK01000018">
    <property type="protein sequence ID" value="OGD62687.1"/>
    <property type="molecule type" value="Genomic_DNA"/>
</dbReference>
<reference evidence="2 3" key="1">
    <citation type="journal article" date="2016" name="Nat. Commun.">
        <title>Thousands of microbial genomes shed light on interconnected biogeochemical processes in an aquifer system.</title>
        <authorList>
            <person name="Anantharaman K."/>
            <person name="Brown C.T."/>
            <person name="Hug L.A."/>
            <person name="Sharon I."/>
            <person name="Castelle C.J."/>
            <person name="Probst A.J."/>
            <person name="Thomas B.C."/>
            <person name="Singh A."/>
            <person name="Wilkins M.J."/>
            <person name="Karaoz U."/>
            <person name="Brodie E.L."/>
            <person name="Williams K.H."/>
            <person name="Hubbard S.S."/>
            <person name="Banfield J.F."/>
        </authorList>
    </citation>
    <scope>NUCLEOTIDE SEQUENCE [LARGE SCALE GENOMIC DNA]</scope>
</reference>
<keyword evidence="1" id="KW-0812">Transmembrane</keyword>
<dbReference type="Proteomes" id="UP000177006">
    <property type="component" value="Unassembled WGS sequence"/>
</dbReference>
<evidence type="ECO:0000313" key="2">
    <source>
        <dbReference type="EMBL" id="OGD62687.1"/>
    </source>
</evidence>
<evidence type="ECO:0000256" key="1">
    <source>
        <dbReference type="SAM" id="Phobius"/>
    </source>
</evidence>
<gene>
    <name evidence="2" type="ORF">A2160_03925</name>
</gene>
<evidence type="ECO:0000313" key="3">
    <source>
        <dbReference type="Proteomes" id="UP000177006"/>
    </source>
</evidence>
<keyword evidence="1" id="KW-1133">Transmembrane helix</keyword>
<sequence length="219" mass="24603">MALLDSFGKHKTIIAFFIVLLFGLVFISLFSKKPKTNTTVVTSQPECSPNRIYFSNGTSLDKNQLTGWENVRSEDGNHVTFTKNSYSLFIILDPFKEKDFWWDHGGICFFPDTHGYKDRQTYGEVVGAFEIPKYIELTLGDGSIIRRGKVVFSTQPKVNASEMVCYRSATSSSSQFNNSSIGYITINYPANNPDPKLLSKIDLILSSIQKYSDALCATE</sequence>
<proteinExistence type="predicted"/>
<feature type="transmembrane region" description="Helical" evidence="1">
    <location>
        <begin position="12"/>
        <end position="30"/>
    </location>
</feature>
<organism evidence="2 3">
    <name type="scientific">Candidatus Beckwithbacteria bacterium RBG_13_42_9</name>
    <dbReference type="NCBI Taxonomy" id="1797457"/>
    <lineage>
        <taxon>Bacteria</taxon>
        <taxon>Candidatus Beckwithiibacteriota</taxon>
    </lineage>
</organism>
<name>A0A1F5E5K6_9BACT</name>
<comment type="caution">
    <text evidence="2">The sequence shown here is derived from an EMBL/GenBank/DDBJ whole genome shotgun (WGS) entry which is preliminary data.</text>
</comment>
<dbReference type="AlphaFoldDB" id="A0A1F5E5K6"/>
<keyword evidence="1" id="KW-0472">Membrane</keyword>
<accession>A0A1F5E5K6</accession>